<accession>A0A1W1XVD8</accession>
<name>A0A1W1XVD8_9NEIS</name>
<keyword evidence="2" id="KW-1185">Reference proteome</keyword>
<dbReference type="AlphaFoldDB" id="A0A1W1XVD8"/>
<organism evidence="1 2">
    <name type="scientific">Andreprevotia lacus DSM 23236</name>
    <dbReference type="NCBI Taxonomy" id="1121001"/>
    <lineage>
        <taxon>Bacteria</taxon>
        <taxon>Pseudomonadati</taxon>
        <taxon>Pseudomonadota</taxon>
        <taxon>Betaproteobacteria</taxon>
        <taxon>Neisseriales</taxon>
        <taxon>Chitinibacteraceae</taxon>
        <taxon>Andreprevotia</taxon>
    </lineage>
</organism>
<evidence type="ECO:0000313" key="1">
    <source>
        <dbReference type="EMBL" id="SMC27876.1"/>
    </source>
</evidence>
<evidence type="ECO:0008006" key="3">
    <source>
        <dbReference type="Google" id="ProtNLM"/>
    </source>
</evidence>
<dbReference type="STRING" id="1121001.SAMN02745857_03006"/>
<sequence length="186" mass="20875">MTTLHTPDRIMSTLLGREFRYDHSSPLADLPPDVARALQFWTIDDDDVLEDFLFSTLLADLHPASSDLPPGYAPLLAVLEFERHCNFSGWLAVSNEGAEQMQCIVDSYRTLGLEDEAHALARVCDAWSHMDRGNEEAYFAQLEDVCARAYGAEPNATSDTRIRLKTIMAFVRRHPEQFASPLDAST</sequence>
<protein>
    <recommendedName>
        <fullName evidence="3">DUF4375 domain-containing protein</fullName>
    </recommendedName>
</protein>
<dbReference type="EMBL" id="FWXD01000019">
    <property type="protein sequence ID" value="SMC27876.1"/>
    <property type="molecule type" value="Genomic_DNA"/>
</dbReference>
<reference evidence="1 2" key="1">
    <citation type="submission" date="2017-04" db="EMBL/GenBank/DDBJ databases">
        <authorList>
            <person name="Afonso C.L."/>
            <person name="Miller P.J."/>
            <person name="Scott M.A."/>
            <person name="Spackman E."/>
            <person name="Goraichik I."/>
            <person name="Dimitrov K.M."/>
            <person name="Suarez D.L."/>
            <person name="Swayne D.E."/>
        </authorList>
    </citation>
    <scope>NUCLEOTIDE SEQUENCE [LARGE SCALE GENOMIC DNA]</scope>
    <source>
        <strain evidence="1 2">DSM 23236</strain>
    </source>
</reference>
<proteinExistence type="predicted"/>
<dbReference type="Proteomes" id="UP000192761">
    <property type="component" value="Unassembled WGS sequence"/>
</dbReference>
<evidence type="ECO:0000313" key="2">
    <source>
        <dbReference type="Proteomes" id="UP000192761"/>
    </source>
</evidence>
<gene>
    <name evidence="1" type="ORF">SAMN02745857_03006</name>
</gene>